<dbReference type="Gene3D" id="3.30.70.1880">
    <property type="entry name" value="Protein of unknown function DUF881"/>
    <property type="match status" value="1"/>
</dbReference>
<evidence type="ECO:0000313" key="5">
    <source>
        <dbReference type="Proteomes" id="UP000523079"/>
    </source>
</evidence>
<dbReference type="PANTHER" id="PTHR37313:SF1">
    <property type="entry name" value="UPF0749 PROTEIN RV1823"/>
    <property type="match status" value="1"/>
</dbReference>
<keyword evidence="2" id="KW-0175">Coiled coil</keyword>
<dbReference type="RefSeq" id="WP_182560571.1">
    <property type="nucleotide sequence ID" value="NZ_JACGWT010000004.1"/>
</dbReference>
<gene>
    <name evidence="4" type="ORF">FHX74_002572</name>
</gene>
<dbReference type="Proteomes" id="UP000523079">
    <property type="component" value="Unassembled WGS sequence"/>
</dbReference>
<dbReference type="Pfam" id="PF05949">
    <property type="entry name" value="DUF881"/>
    <property type="match status" value="1"/>
</dbReference>
<evidence type="ECO:0000256" key="2">
    <source>
        <dbReference type="SAM" id="Coils"/>
    </source>
</evidence>
<organism evidence="4 5">
    <name type="scientific">Microlunatus kandeliicorticis</name>
    <dbReference type="NCBI Taxonomy" id="1759536"/>
    <lineage>
        <taxon>Bacteria</taxon>
        <taxon>Bacillati</taxon>
        <taxon>Actinomycetota</taxon>
        <taxon>Actinomycetes</taxon>
        <taxon>Propionibacteriales</taxon>
        <taxon>Propionibacteriaceae</taxon>
        <taxon>Microlunatus</taxon>
    </lineage>
</organism>
<keyword evidence="3" id="KW-0812">Transmembrane</keyword>
<name>A0A7W3ITI3_9ACTN</name>
<keyword evidence="3" id="KW-0472">Membrane</keyword>
<reference evidence="4 5" key="1">
    <citation type="submission" date="2020-07" db="EMBL/GenBank/DDBJ databases">
        <title>Sequencing the genomes of 1000 actinobacteria strains.</title>
        <authorList>
            <person name="Klenk H.-P."/>
        </authorList>
    </citation>
    <scope>NUCLEOTIDE SEQUENCE [LARGE SCALE GENOMIC DNA]</scope>
    <source>
        <strain evidence="4 5">DSM 100723</strain>
    </source>
</reference>
<keyword evidence="3" id="KW-1133">Transmembrane helix</keyword>
<evidence type="ECO:0000313" key="4">
    <source>
        <dbReference type="EMBL" id="MBA8794944.1"/>
    </source>
</evidence>
<dbReference type="AlphaFoldDB" id="A0A7W3ITI3"/>
<accession>A0A7W3ITI3</accession>
<evidence type="ECO:0000256" key="1">
    <source>
        <dbReference type="ARBA" id="ARBA00009108"/>
    </source>
</evidence>
<proteinExistence type="inferred from homology"/>
<dbReference type="InterPro" id="IPR010273">
    <property type="entry name" value="DUF881"/>
</dbReference>
<keyword evidence="5" id="KW-1185">Reference proteome</keyword>
<protein>
    <submittedName>
        <fullName evidence="4">Uncharacterized protein YlxW (UPF0749 family)</fullName>
    </submittedName>
</protein>
<evidence type="ECO:0000256" key="3">
    <source>
        <dbReference type="SAM" id="Phobius"/>
    </source>
</evidence>
<feature type="transmembrane region" description="Helical" evidence="3">
    <location>
        <begin position="47"/>
        <end position="65"/>
    </location>
</feature>
<sequence>MSPAPPRGPRPAVDASMDLLNQIIRQPVDPDYAAVAARPGPPRRSRIAFAVVSLLIGALFAVAALQTTRSAPDIARERTELIARIKAAQQNQDALRDRAGALAAENARLRLAGLGDDAEARSLERQLDTLEPEVGTTAVSGPGLVITVDDGPGTDSKAQVLDTDLQIMVNGLWASGAEAITVNDQRLTSVSAIRTAGQAITVNYRSLSPPYTVRAIGDLRTLQARFVQSSGGTWWNALEVNEGMRYDIQSSEQLELPGDPGLVLHYAKKAGS</sequence>
<dbReference type="EMBL" id="JACGWT010000004">
    <property type="protein sequence ID" value="MBA8794944.1"/>
    <property type="molecule type" value="Genomic_DNA"/>
</dbReference>
<comment type="caution">
    <text evidence="4">The sequence shown here is derived from an EMBL/GenBank/DDBJ whole genome shotgun (WGS) entry which is preliminary data.</text>
</comment>
<feature type="coiled-coil region" evidence="2">
    <location>
        <begin position="78"/>
        <end position="105"/>
    </location>
</feature>
<dbReference type="PANTHER" id="PTHR37313">
    <property type="entry name" value="UPF0749 PROTEIN RV1825"/>
    <property type="match status" value="1"/>
</dbReference>
<comment type="similarity">
    <text evidence="1">Belongs to the UPF0749 family.</text>
</comment>
<dbReference type="GO" id="GO:0005886">
    <property type="term" value="C:plasma membrane"/>
    <property type="evidence" value="ECO:0007669"/>
    <property type="project" value="TreeGrafter"/>
</dbReference>